<sequence>MLRSRLFFLPTTGRRRSAIDRLDSDSLLIIFQLCVHAEPKCIWSLEQVSKRWKRLARSSGALWSTISLSYTQDEFLRRSPTPVQLARRWLDRSGDSAPLDVTLHLANVSLMQADTLQRLKDVLLILLPYSHRWRSFSYEFIKESLIGVSADLGLGAEALGELRAVMGETPLLERLSISDTQGLRSMNTARELFTIVTQPPAPRLRTLLLRGVRPTDGGPGKTSWDLQRLDCVKTAGPEDAPGC</sequence>
<dbReference type="AlphaFoldDB" id="A0A165C5U1"/>
<gene>
    <name evidence="1" type="ORF">CALCODRAFT_513386</name>
</gene>
<evidence type="ECO:0008006" key="3">
    <source>
        <dbReference type="Google" id="ProtNLM"/>
    </source>
</evidence>
<dbReference type="Gene3D" id="3.80.10.10">
    <property type="entry name" value="Ribonuclease Inhibitor"/>
    <property type="match status" value="1"/>
</dbReference>
<accession>A0A165C5U1</accession>
<dbReference type="InParanoid" id="A0A165C5U1"/>
<dbReference type="EMBL" id="KV424196">
    <property type="protein sequence ID" value="KZT50282.1"/>
    <property type="molecule type" value="Genomic_DNA"/>
</dbReference>
<evidence type="ECO:0000313" key="2">
    <source>
        <dbReference type="Proteomes" id="UP000076842"/>
    </source>
</evidence>
<proteinExistence type="predicted"/>
<protein>
    <recommendedName>
        <fullName evidence="3">F-box domain-containing protein</fullName>
    </recommendedName>
</protein>
<dbReference type="SUPFAM" id="SSF81383">
    <property type="entry name" value="F-box domain"/>
    <property type="match status" value="1"/>
</dbReference>
<dbReference type="InterPro" id="IPR032675">
    <property type="entry name" value="LRR_dom_sf"/>
</dbReference>
<name>A0A165C5U1_9BASI</name>
<evidence type="ECO:0000313" key="1">
    <source>
        <dbReference type="EMBL" id="KZT50282.1"/>
    </source>
</evidence>
<keyword evidence="2" id="KW-1185">Reference proteome</keyword>
<dbReference type="OrthoDB" id="3365698at2759"/>
<dbReference type="InterPro" id="IPR036047">
    <property type="entry name" value="F-box-like_dom_sf"/>
</dbReference>
<dbReference type="Proteomes" id="UP000076842">
    <property type="component" value="Unassembled WGS sequence"/>
</dbReference>
<organism evidence="1 2">
    <name type="scientific">Calocera cornea HHB12733</name>
    <dbReference type="NCBI Taxonomy" id="1353952"/>
    <lineage>
        <taxon>Eukaryota</taxon>
        <taxon>Fungi</taxon>
        <taxon>Dikarya</taxon>
        <taxon>Basidiomycota</taxon>
        <taxon>Agaricomycotina</taxon>
        <taxon>Dacrymycetes</taxon>
        <taxon>Dacrymycetales</taxon>
        <taxon>Dacrymycetaceae</taxon>
        <taxon>Calocera</taxon>
    </lineage>
</organism>
<reference evidence="1 2" key="1">
    <citation type="journal article" date="2016" name="Mol. Biol. Evol.">
        <title>Comparative Genomics of Early-Diverging Mushroom-Forming Fungi Provides Insights into the Origins of Lignocellulose Decay Capabilities.</title>
        <authorList>
            <person name="Nagy L.G."/>
            <person name="Riley R."/>
            <person name="Tritt A."/>
            <person name="Adam C."/>
            <person name="Daum C."/>
            <person name="Floudas D."/>
            <person name="Sun H."/>
            <person name="Yadav J.S."/>
            <person name="Pangilinan J."/>
            <person name="Larsson K.H."/>
            <person name="Matsuura K."/>
            <person name="Barry K."/>
            <person name="Labutti K."/>
            <person name="Kuo R."/>
            <person name="Ohm R.A."/>
            <person name="Bhattacharya S.S."/>
            <person name="Shirouzu T."/>
            <person name="Yoshinaga Y."/>
            <person name="Martin F.M."/>
            <person name="Grigoriev I.V."/>
            <person name="Hibbett D.S."/>
        </authorList>
    </citation>
    <scope>NUCLEOTIDE SEQUENCE [LARGE SCALE GENOMIC DNA]</scope>
    <source>
        <strain evidence="1 2">HHB12733</strain>
    </source>
</reference>